<dbReference type="Gene3D" id="3.40.50.880">
    <property type="match status" value="1"/>
</dbReference>
<dbReference type="AlphaFoldDB" id="A0A560BUU7"/>
<dbReference type="RefSeq" id="WP_247888507.1">
    <property type="nucleotide sequence ID" value="NZ_VITH01000019.1"/>
</dbReference>
<comment type="cofactor">
    <cofactor evidence="1 9">
        <name>Mg(2+)</name>
        <dbReference type="ChEBI" id="CHEBI:18420"/>
    </cofactor>
</comment>
<comment type="similarity">
    <text evidence="2">Belongs to the CobB/CobQ family. CobQ subfamily.</text>
</comment>
<keyword evidence="4 9" id="KW-0436">Ligase</keyword>
<comment type="similarity">
    <text evidence="9">Belongs to the CobB/CbiA family.</text>
</comment>
<evidence type="ECO:0000256" key="4">
    <source>
        <dbReference type="ARBA" id="ARBA00022598"/>
    </source>
</evidence>
<dbReference type="NCBIfam" id="TIGR00379">
    <property type="entry name" value="cobB"/>
    <property type="match status" value="1"/>
</dbReference>
<gene>
    <name evidence="9" type="primary">cbiA</name>
    <name evidence="12" type="ORF">FBZ83_11936</name>
</gene>
<comment type="pathway">
    <text evidence="9">Cofactor biosynthesis; adenosylcobalamin biosynthesis; cob(II)yrinate a,c-diamide from sirohydrochlorin (anaerobic route): step 10/10.</text>
</comment>
<dbReference type="PANTHER" id="PTHR43873:SF1">
    <property type="entry name" value="COBYRINATE A,C-DIAMIDE SYNTHASE"/>
    <property type="match status" value="1"/>
</dbReference>
<evidence type="ECO:0000313" key="12">
    <source>
        <dbReference type="EMBL" id="TWA76386.1"/>
    </source>
</evidence>
<reference evidence="12 13" key="1">
    <citation type="submission" date="2019-06" db="EMBL/GenBank/DDBJ databases">
        <title>Genomic Encyclopedia of Type Strains, Phase IV (KMG-V): Genome sequencing to study the core and pangenomes of soil and plant-associated prokaryotes.</title>
        <authorList>
            <person name="Whitman W."/>
        </authorList>
    </citation>
    <scope>NUCLEOTIDE SEQUENCE [LARGE SCALE GENOMIC DNA]</scope>
    <source>
        <strain evidence="12 13">BR 11650</strain>
    </source>
</reference>
<comment type="domain">
    <text evidence="9">Comprises of two domains. The C-terminal domain contains the binding site for glutamine and catalyzes the hydrolysis of this substrate to glutamate and ammonia. The N-terminal domain is anticipated to bind ATP and cobyrinate and catalyzes the ultimate synthesis of the diamide product. The ammonia produced via the glutaminase domain is probably translocated to the adjacent domain via a molecular tunnel, where it reacts with an activated intermediate.</text>
</comment>
<evidence type="ECO:0000256" key="3">
    <source>
        <dbReference type="ARBA" id="ARBA00022573"/>
    </source>
</evidence>
<dbReference type="GO" id="GO:0009236">
    <property type="term" value="P:cobalamin biosynthetic process"/>
    <property type="evidence" value="ECO:0007669"/>
    <property type="project" value="UniProtKB-UniRule"/>
</dbReference>
<evidence type="ECO:0000256" key="6">
    <source>
        <dbReference type="ARBA" id="ARBA00022840"/>
    </source>
</evidence>
<evidence type="ECO:0000256" key="5">
    <source>
        <dbReference type="ARBA" id="ARBA00022741"/>
    </source>
</evidence>
<dbReference type="SUPFAM" id="SSF52317">
    <property type="entry name" value="Class I glutamine amidotransferase-like"/>
    <property type="match status" value="1"/>
</dbReference>
<comment type="catalytic activity">
    <reaction evidence="9">
        <text>cob(II)yrinate + 2 L-glutamine + 2 ATP + 2 H2O = cob(II)yrinate a,c diamide + 2 L-glutamate + 2 ADP + 2 phosphate + 2 H(+)</text>
        <dbReference type="Rhea" id="RHEA:26289"/>
        <dbReference type="ChEBI" id="CHEBI:15377"/>
        <dbReference type="ChEBI" id="CHEBI:15378"/>
        <dbReference type="ChEBI" id="CHEBI:29985"/>
        <dbReference type="ChEBI" id="CHEBI:30616"/>
        <dbReference type="ChEBI" id="CHEBI:43474"/>
        <dbReference type="ChEBI" id="CHEBI:58359"/>
        <dbReference type="ChEBI" id="CHEBI:58537"/>
        <dbReference type="ChEBI" id="CHEBI:58894"/>
        <dbReference type="ChEBI" id="CHEBI:456216"/>
        <dbReference type="EC" id="6.3.5.11"/>
    </reaction>
</comment>
<evidence type="ECO:0000256" key="8">
    <source>
        <dbReference type="ARBA" id="ARBA00022962"/>
    </source>
</evidence>
<dbReference type="PROSITE" id="PS51274">
    <property type="entry name" value="GATASE_COBBQ"/>
    <property type="match status" value="1"/>
</dbReference>
<sequence length="453" mass="46773">MAEAAMSEAAPRGLIVGAPASGTGKTTVTLGLLVALKARGLRVGAVKAGPDYIDPAFHQAATGRPSVNLDNWAMGPDLLDSLARRAGDGTDLLVCEALMGLFDGVAGVGATGTGATSELAARTGWPVILVVNAKGQSQSAAALVKGFATYRDDVRIGGVILNNIASPRHLALAGGAIEALGIPVLGSLPRTPDVILPERHLGLIQAEETADLQERLAALGRFIAQHVDLDRVAALATASCAPEGSFAPALPPLGQRIAIARDAAFTFVYPHLLEGWRAAGAEVTHFSPLADEAPPDDADAVYLPGGYPELHAGQLAAAGRFRDGMHRVAALGRPVYGECGGYMTLGESLEDAAGTTHPMLGLLGVRTSFAKRKLHLGYRRAVLLGDTPLGRAGTALRGHEFHYASILDRGADEPLVTATAADGSDLGPLGGRRGSVFASFFHVIAADPDRETP</sequence>
<dbReference type="Pfam" id="PF07685">
    <property type="entry name" value="GATase_3"/>
    <property type="match status" value="1"/>
</dbReference>
<evidence type="ECO:0000256" key="9">
    <source>
        <dbReference type="HAMAP-Rule" id="MF_00027"/>
    </source>
</evidence>
<dbReference type="HAMAP" id="MF_00027">
    <property type="entry name" value="CobB_CbiA"/>
    <property type="match status" value="1"/>
</dbReference>
<organism evidence="12 13">
    <name type="scientific">Azospirillum brasilense</name>
    <dbReference type="NCBI Taxonomy" id="192"/>
    <lineage>
        <taxon>Bacteria</taxon>
        <taxon>Pseudomonadati</taxon>
        <taxon>Pseudomonadota</taxon>
        <taxon>Alphaproteobacteria</taxon>
        <taxon>Rhodospirillales</taxon>
        <taxon>Azospirillaceae</taxon>
        <taxon>Azospirillum</taxon>
    </lineage>
</organism>
<comment type="function">
    <text evidence="9">Catalyzes the ATP-dependent amidation of the two carboxylate groups at positions a and c of cobyrinate, using either L-glutamine or ammonia as the nitrogen source.</text>
</comment>
<protein>
    <recommendedName>
        <fullName evidence="9">Cobyrinate a,c-diamide synthase</fullName>
        <ecNumber evidence="9">6.3.5.11</ecNumber>
    </recommendedName>
    <alternativeName>
        <fullName evidence="9">Cobyrinic acid a,c-diamide synthetase</fullName>
    </alternativeName>
</protein>
<feature type="active site" description="Nucleophile" evidence="9">
    <location>
        <position position="339"/>
    </location>
</feature>
<keyword evidence="5 9" id="KW-0547">Nucleotide-binding</keyword>
<keyword evidence="6 9" id="KW-0067">ATP-binding</keyword>
<evidence type="ECO:0000313" key="13">
    <source>
        <dbReference type="Proteomes" id="UP000318529"/>
    </source>
</evidence>
<evidence type="ECO:0000259" key="10">
    <source>
        <dbReference type="Pfam" id="PF01656"/>
    </source>
</evidence>
<accession>A0A560BUU7</accession>
<proteinExistence type="inferred from homology"/>
<dbReference type="UniPathway" id="UPA00148">
    <property type="reaction ID" value="UER00231"/>
</dbReference>
<feature type="domain" description="CobB/CobQ-like glutamine amidotransferase" evidence="11">
    <location>
        <begin position="256"/>
        <end position="446"/>
    </location>
</feature>
<dbReference type="GO" id="GO:0042242">
    <property type="term" value="F:cobyrinic acid a,c-diamide synthase activity"/>
    <property type="evidence" value="ECO:0007669"/>
    <property type="project" value="UniProtKB-UniRule"/>
</dbReference>
<keyword evidence="8 9" id="KW-0315">Glutamine amidotransferase</keyword>
<dbReference type="NCBIfam" id="NF002204">
    <property type="entry name" value="PRK01077.1"/>
    <property type="match status" value="1"/>
</dbReference>
<dbReference type="InterPro" id="IPR004484">
    <property type="entry name" value="CbiA/CobB_synth"/>
</dbReference>
<keyword evidence="7 9" id="KW-0460">Magnesium</keyword>
<evidence type="ECO:0000256" key="1">
    <source>
        <dbReference type="ARBA" id="ARBA00001946"/>
    </source>
</evidence>
<keyword evidence="3 9" id="KW-0169">Cobalamin biosynthesis</keyword>
<dbReference type="PANTHER" id="PTHR43873">
    <property type="entry name" value="COBYRINATE A,C-DIAMIDE SYNTHASE"/>
    <property type="match status" value="1"/>
</dbReference>
<dbReference type="CDD" id="cd03130">
    <property type="entry name" value="GATase1_CobB"/>
    <property type="match status" value="1"/>
</dbReference>
<feature type="domain" description="CobQ/CobB/MinD/ParA nucleotide binding" evidence="10">
    <location>
        <begin position="16"/>
        <end position="201"/>
    </location>
</feature>
<evidence type="ECO:0000256" key="2">
    <source>
        <dbReference type="ARBA" id="ARBA00006205"/>
    </source>
</evidence>
<dbReference type="SUPFAM" id="SSF52540">
    <property type="entry name" value="P-loop containing nucleoside triphosphate hydrolases"/>
    <property type="match status" value="1"/>
</dbReference>
<dbReference type="InterPro" id="IPR029062">
    <property type="entry name" value="Class_I_gatase-like"/>
</dbReference>
<dbReference type="EMBL" id="VITH01000019">
    <property type="protein sequence ID" value="TWA76386.1"/>
    <property type="molecule type" value="Genomic_DNA"/>
</dbReference>
<dbReference type="Proteomes" id="UP000318529">
    <property type="component" value="Unassembled WGS sequence"/>
</dbReference>
<comment type="miscellaneous">
    <text evidence="9">The a and c carboxylates of cobyrinate are activated for nucleophilic attack via formation of a phosphorylated intermediate by ATP. CbiA catalyzes first the amidation of the c-carboxylate, and then that of the a-carboxylate.</text>
</comment>
<dbReference type="GO" id="GO:0005524">
    <property type="term" value="F:ATP binding"/>
    <property type="evidence" value="ECO:0007669"/>
    <property type="project" value="UniProtKB-UniRule"/>
</dbReference>
<comment type="caution">
    <text evidence="12">The sequence shown here is derived from an EMBL/GenBank/DDBJ whole genome shotgun (WGS) entry which is preliminary data.</text>
</comment>
<feature type="site" description="Increases nucleophilicity of active site Cys" evidence="9">
    <location>
        <position position="442"/>
    </location>
</feature>
<evidence type="ECO:0000256" key="7">
    <source>
        <dbReference type="ARBA" id="ARBA00022842"/>
    </source>
</evidence>
<name>A0A560BUU7_AZOBR</name>
<dbReference type="InterPro" id="IPR002586">
    <property type="entry name" value="CobQ/CobB/MinD/ParA_Nub-bd_dom"/>
</dbReference>
<evidence type="ECO:0000259" key="11">
    <source>
        <dbReference type="Pfam" id="PF07685"/>
    </source>
</evidence>
<dbReference type="Pfam" id="PF01656">
    <property type="entry name" value="CbiA"/>
    <property type="match status" value="1"/>
</dbReference>
<dbReference type="InterPro" id="IPR027417">
    <property type="entry name" value="P-loop_NTPase"/>
</dbReference>
<dbReference type="Gene3D" id="3.40.50.300">
    <property type="entry name" value="P-loop containing nucleotide triphosphate hydrolases"/>
    <property type="match status" value="1"/>
</dbReference>
<dbReference type="EC" id="6.3.5.11" evidence="9"/>
<dbReference type="InterPro" id="IPR011698">
    <property type="entry name" value="GATase_3"/>
</dbReference>